<evidence type="ECO:0000313" key="2">
    <source>
        <dbReference type="EMBL" id="EFX67863.1"/>
    </source>
</evidence>
<name>E9HKB4_DAPPU</name>
<dbReference type="SUPFAM" id="SSF56436">
    <property type="entry name" value="C-type lectin-like"/>
    <property type="match status" value="2"/>
</dbReference>
<dbReference type="PANTHER" id="PTHR45784:SF3">
    <property type="entry name" value="C-TYPE LECTIN DOMAIN FAMILY 4 MEMBER K-LIKE-RELATED"/>
    <property type="match status" value="1"/>
</dbReference>
<keyword evidence="3" id="KW-1185">Reference proteome</keyword>
<accession>E9HKB4</accession>
<feature type="signal peptide" evidence="1">
    <location>
        <begin position="1"/>
        <end position="18"/>
    </location>
</feature>
<dbReference type="OrthoDB" id="6368533at2759"/>
<organism evidence="2 3">
    <name type="scientific">Daphnia pulex</name>
    <name type="common">Water flea</name>
    <dbReference type="NCBI Taxonomy" id="6669"/>
    <lineage>
        <taxon>Eukaryota</taxon>
        <taxon>Metazoa</taxon>
        <taxon>Ecdysozoa</taxon>
        <taxon>Arthropoda</taxon>
        <taxon>Crustacea</taxon>
        <taxon>Branchiopoda</taxon>
        <taxon>Diplostraca</taxon>
        <taxon>Cladocera</taxon>
        <taxon>Anomopoda</taxon>
        <taxon>Daphniidae</taxon>
        <taxon>Daphnia</taxon>
    </lineage>
</organism>
<gene>
    <name evidence="2" type="ORF">DAPPUDRAFT_260992</name>
</gene>
<dbReference type="PANTHER" id="PTHR45784">
    <property type="entry name" value="C-TYPE LECTIN DOMAIN FAMILY 20 MEMBER A-RELATED"/>
    <property type="match status" value="1"/>
</dbReference>
<dbReference type="HOGENOM" id="CLU_880704_0_0_1"/>
<dbReference type="EMBL" id="GL732667">
    <property type="protein sequence ID" value="EFX67863.1"/>
    <property type="molecule type" value="Genomic_DNA"/>
</dbReference>
<proteinExistence type="predicted"/>
<evidence type="ECO:0008006" key="4">
    <source>
        <dbReference type="Google" id="ProtNLM"/>
    </source>
</evidence>
<reference evidence="2 3" key="1">
    <citation type="journal article" date="2011" name="Science">
        <title>The ecoresponsive genome of Daphnia pulex.</title>
        <authorList>
            <person name="Colbourne J.K."/>
            <person name="Pfrender M.E."/>
            <person name="Gilbert D."/>
            <person name="Thomas W.K."/>
            <person name="Tucker A."/>
            <person name="Oakley T.H."/>
            <person name="Tokishita S."/>
            <person name="Aerts A."/>
            <person name="Arnold G.J."/>
            <person name="Basu M.K."/>
            <person name="Bauer D.J."/>
            <person name="Caceres C.E."/>
            <person name="Carmel L."/>
            <person name="Casola C."/>
            <person name="Choi J.H."/>
            <person name="Detter J.C."/>
            <person name="Dong Q."/>
            <person name="Dusheyko S."/>
            <person name="Eads B.D."/>
            <person name="Frohlich T."/>
            <person name="Geiler-Samerotte K.A."/>
            <person name="Gerlach D."/>
            <person name="Hatcher P."/>
            <person name="Jogdeo S."/>
            <person name="Krijgsveld J."/>
            <person name="Kriventseva E.V."/>
            <person name="Kultz D."/>
            <person name="Laforsch C."/>
            <person name="Lindquist E."/>
            <person name="Lopez J."/>
            <person name="Manak J.R."/>
            <person name="Muller J."/>
            <person name="Pangilinan J."/>
            <person name="Patwardhan R.P."/>
            <person name="Pitluck S."/>
            <person name="Pritham E.J."/>
            <person name="Rechtsteiner A."/>
            <person name="Rho M."/>
            <person name="Rogozin I.B."/>
            <person name="Sakarya O."/>
            <person name="Salamov A."/>
            <person name="Schaack S."/>
            <person name="Shapiro H."/>
            <person name="Shiga Y."/>
            <person name="Skalitzky C."/>
            <person name="Smith Z."/>
            <person name="Souvorov A."/>
            <person name="Sung W."/>
            <person name="Tang Z."/>
            <person name="Tsuchiya D."/>
            <person name="Tu H."/>
            <person name="Vos H."/>
            <person name="Wang M."/>
            <person name="Wolf Y.I."/>
            <person name="Yamagata H."/>
            <person name="Yamada T."/>
            <person name="Ye Y."/>
            <person name="Shaw J.R."/>
            <person name="Andrews J."/>
            <person name="Crease T.J."/>
            <person name="Tang H."/>
            <person name="Lucas S.M."/>
            <person name="Robertson H.M."/>
            <person name="Bork P."/>
            <person name="Koonin E.V."/>
            <person name="Zdobnov E.M."/>
            <person name="Grigoriev I.V."/>
            <person name="Lynch M."/>
            <person name="Boore J.L."/>
        </authorList>
    </citation>
    <scope>NUCLEOTIDE SEQUENCE [LARGE SCALE GENOMIC DNA]</scope>
</reference>
<sequence>MPMKILLTVVNLIAVQNTLNPLLDMDDPLEVKKDVIFQDRLIERLSSLVQSTEQNILTMLSEMQNPPFVQLLKGICPKMLMQEPSNDGLKFRCHASGINECLCFSHKKATWYKAEAFCRQFRMTLADVPTDKVEWIKHKVNNPSAVDGKGEWYWTSATDRFARGQMIWMNTGQLYQNPNSNSDATSLCVIVGPITPVSAESTSFLQEIESLEDEYFALIETISKEDDINDILIHGTCPKHFTAKKFRCLKINGECYCIVSEDKNWWSALHYCRQYGMELLSLETKEEENNLAKQLKAEKTNGDHGNALYKLKNNYT</sequence>
<evidence type="ECO:0000313" key="3">
    <source>
        <dbReference type="Proteomes" id="UP000000305"/>
    </source>
</evidence>
<dbReference type="Gene3D" id="3.10.100.10">
    <property type="entry name" value="Mannose-Binding Protein A, subunit A"/>
    <property type="match status" value="2"/>
</dbReference>
<feature type="chain" id="PRO_5003241996" description="C-type lectin domain-containing protein" evidence="1">
    <location>
        <begin position="19"/>
        <end position="316"/>
    </location>
</feature>
<dbReference type="CDD" id="cd00037">
    <property type="entry name" value="CLECT"/>
    <property type="match status" value="2"/>
</dbReference>
<evidence type="ECO:0000256" key="1">
    <source>
        <dbReference type="SAM" id="SignalP"/>
    </source>
</evidence>
<protein>
    <recommendedName>
        <fullName evidence="4">C-type lectin domain-containing protein</fullName>
    </recommendedName>
</protein>
<keyword evidence="1" id="KW-0732">Signal</keyword>
<dbReference type="Proteomes" id="UP000000305">
    <property type="component" value="Unassembled WGS sequence"/>
</dbReference>
<dbReference type="AlphaFoldDB" id="E9HKB4"/>
<dbReference type="KEGG" id="dpx:DAPPUDRAFT_260992"/>
<dbReference type="InterPro" id="IPR016187">
    <property type="entry name" value="CTDL_fold"/>
</dbReference>
<dbReference type="InterPro" id="IPR016186">
    <property type="entry name" value="C-type_lectin-like/link_sf"/>
</dbReference>
<dbReference type="InParanoid" id="E9HKB4"/>